<feature type="region of interest" description="Disordered" evidence="1">
    <location>
        <begin position="1"/>
        <end position="44"/>
    </location>
</feature>
<feature type="compositionally biased region" description="Polar residues" evidence="1">
    <location>
        <begin position="146"/>
        <end position="157"/>
    </location>
</feature>
<dbReference type="AlphaFoldDB" id="U4LCN5"/>
<evidence type="ECO:0000313" key="2">
    <source>
        <dbReference type="EMBL" id="CCX29844.1"/>
    </source>
</evidence>
<keyword evidence="3" id="KW-1185">Reference proteome</keyword>
<gene>
    <name evidence="2" type="ORF">PCON_07641</name>
</gene>
<protein>
    <submittedName>
        <fullName evidence="2">Uncharacterized protein</fullName>
    </submittedName>
</protein>
<accession>U4LCN5</accession>
<organism evidence="2 3">
    <name type="scientific">Pyronema omphalodes (strain CBS 100304)</name>
    <name type="common">Pyronema confluens</name>
    <dbReference type="NCBI Taxonomy" id="1076935"/>
    <lineage>
        <taxon>Eukaryota</taxon>
        <taxon>Fungi</taxon>
        <taxon>Dikarya</taxon>
        <taxon>Ascomycota</taxon>
        <taxon>Pezizomycotina</taxon>
        <taxon>Pezizomycetes</taxon>
        <taxon>Pezizales</taxon>
        <taxon>Pyronemataceae</taxon>
        <taxon>Pyronema</taxon>
    </lineage>
</organism>
<dbReference type="Proteomes" id="UP000018144">
    <property type="component" value="Unassembled WGS sequence"/>
</dbReference>
<name>U4LCN5_PYROM</name>
<dbReference type="OrthoDB" id="10439066at2759"/>
<evidence type="ECO:0000313" key="3">
    <source>
        <dbReference type="Proteomes" id="UP000018144"/>
    </source>
</evidence>
<feature type="region of interest" description="Disordered" evidence="1">
    <location>
        <begin position="104"/>
        <end position="157"/>
    </location>
</feature>
<reference evidence="2 3" key="1">
    <citation type="journal article" date="2013" name="PLoS Genet.">
        <title>The genome and development-dependent transcriptomes of Pyronema confluens: a window into fungal evolution.</title>
        <authorList>
            <person name="Traeger S."/>
            <person name="Altegoer F."/>
            <person name="Freitag M."/>
            <person name="Gabaldon T."/>
            <person name="Kempken F."/>
            <person name="Kumar A."/>
            <person name="Marcet-Houben M."/>
            <person name="Poggeler S."/>
            <person name="Stajich J.E."/>
            <person name="Nowrousian M."/>
        </authorList>
    </citation>
    <scope>NUCLEOTIDE SEQUENCE [LARGE SCALE GENOMIC DNA]</scope>
    <source>
        <strain evidence="3">CBS 100304</strain>
        <tissue evidence="2">Vegetative mycelium</tissue>
    </source>
</reference>
<feature type="compositionally biased region" description="Pro residues" evidence="1">
    <location>
        <begin position="1"/>
        <end position="11"/>
    </location>
</feature>
<feature type="compositionally biased region" description="Acidic residues" evidence="1">
    <location>
        <begin position="110"/>
        <end position="130"/>
    </location>
</feature>
<evidence type="ECO:0000256" key="1">
    <source>
        <dbReference type="SAM" id="MobiDB-lite"/>
    </source>
</evidence>
<proteinExistence type="predicted"/>
<sequence>MNSPSPPPTPTPTRRSTAPDVSPASHMESPAQARRRQKLAEAHQKLMIDFEKAKQRERGYNVDQGLQASEALKAMSQRLRANSAAAADKIRREKEQVAKMREAALKEQQDGGEDSMMIDDDIEDYEEDGQGYDQSPVKRSFDAAGNYNQNEMQDAAP</sequence>
<dbReference type="EMBL" id="HF935391">
    <property type="protein sequence ID" value="CCX29844.1"/>
    <property type="molecule type" value="Genomic_DNA"/>
</dbReference>